<comment type="caution">
    <text evidence="1">The sequence shown here is derived from an EMBL/GenBank/DDBJ whole genome shotgun (WGS) entry which is preliminary data.</text>
</comment>
<protein>
    <submittedName>
        <fullName evidence="1">Uncharacterized protein</fullName>
    </submittedName>
</protein>
<proteinExistence type="predicted"/>
<sequence length="132" mass="14630">MKAELKRVYQAPMICNRIIRLLASSGRTGRHFVQRSLQAPRAMFGSKRRRSLLALVRLTVARQICSAGESRQQVTRQRMVRRSISAARTRTVSIWAREPPRAAGIAATVLLAVVPRKSHVLAGASFAIVADL</sequence>
<organism evidence="1 2">
    <name type="scientific">Prorocentrum cordatum</name>
    <dbReference type="NCBI Taxonomy" id="2364126"/>
    <lineage>
        <taxon>Eukaryota</taxon>
        <taxon>Sar</taxon>
        <taxon>Alveolata</taxon>
        <taxon>Dinophyceae</taxon>
        <taxon>Prorocentrales</taxon>
        <taxon>Prorocentraceae</taxon>
        <taxon>Prorocentrum</taxon>
    </lineage>
</organism>
<dbReference type="EMBL" id="CAUYUJ010020827">
    <property type="protein sequence ID" value="CAK0900708.1"/>
    <property type="molecule type" value="Genomic_DNA"/>
</dbReference>
<accession>A0ABN9XR79</accession>
<keyword evidence="2" id="KW-1185">Reference proteome</keyword>
<gene>
    <name evidence="1" type="ORF">PCOR1329_LOCUS77930</name>
</gene>
<reference evidence="1" key="1">
    <citation type="submission" date="2023-10" db="EMBL/GenBank/DDBJ databases">
        <authorList>
            <person name="Chen Y."/>
            <person name="Shah S."/>
            <person name="Dougan E. K."/>
            <person name="Thang M."/>
            <person name="Chan C."/>
        </authorList>
    </citation>
    <scope>NUCLEOTIDE SEQUENCE [LARGE SCALE GENOMIC DNA]</scope>
</reference>
<dbReference type="Proteomes" id="UP001189429">
    <property type="component" value="Unassembled WGS sequence"/>
</dbReference>
<evidence type="ECO:0000313" key="1">
    <source>
        <dbReference type="EMBL" id="CAK0900708.1"/>
    </source>
</evidence>
<evidence type="ECO:0000313" key="2">
    <source>
        <dbReference type="Proteomes" id="UP001189429"/>
    </source>
</evidence>
<name>A0ABN9XR79_9DINO</name>